<name>A0A438NA96_EXOME</name>
<proteinExistence type="predicted"/>
<reference evidence="7 8" key="1">
    <citation type="submission" date="2017-03" db="EMBL/GenBank/DDBJ databases">
        <title>Genomes of endolithic fungi from Antarctica.</title>
        <authorList>
            <person name="Coleine C."/>
            <person name="Masonjones S."/>
            <person name="Stajich J.E."/>
        </authorList>
    </citation>
    <scope>NUCLEOTIDE SEQUENCE [LARGE SCALE GENOMIC DNA]</scope>
    <source>
        <strain evidence="7 8">CCFEE 6314</strain>
    </source>
</reference>
<feature type="transmembrane region" description="Helical" evidence="6">
    <location>
        <begin position="433"/>
        <end position="458"/>
    </location>
</feature>
<dbReference type="SUPFAM" id="SSF103473">
    <property type="entry name" value="MFS general substrate transporter"/>
    <property type="match status" value="1"/>
</dbReference>
<feature type="compositionally biased region" description="Basic and acidic residues" evidence="5">
    <location>
        <begin position="238"/>
        <end position="247"/>
    </location>
</feature>
<evidence type="ECO:0000256" key="2">
    <source>
        <dbReference type="ARBA" id="ARBA00022692"/>
    </source>
</evidence>
<comment type="caution">
    <text evidence="7">The sequence shown here is derived from an EMBL/GenBank/DDBJ whole genome shotgun (WGS) entry which is preliminary data.</text>
</comment>
<dbReference type="GO" id="GO:0022857">
    <property type="term" value="F:transmembrane transporter activity"/>
    <property type="evidence" value="ECO:0007669"/>
    <property type="project" value="InterPro"/>
</dbReference>
<feature type="transmembrane region" description="Helical" evidence="6">
    <location>
        <begin position="209"/>
        <end position="229"/>
    </location>
</feature>
<keyword evidence="4 6" id="KW-0472">Membrane</keyword>
<feature type="transmembrane region" description="Helical" evidence="6">
    <location>
        <begin position="470"/>
        <end position="488"/>
    </location>
</feature>
<feature type="transmembrane region" description="Helical" evidence="6">
    <location>
        <begin position="57"/>
        <end position="76"/>
    </location>
</feature>
<keyword evidence="3 6" id="KW-1133">Transmembrane helix</keyword>
<keyword evidence="2 6" id="KW-0812">Transmembrane</keyword>
<dbReference type="Proteomes" id="UP000288859">
    <property type="component" value="Unassembled WGS sequence"/>
</dbReference>
<feature type="transmembrane region" description="Helical" evidence="6">
    <location>
        <begin position="407"/>
        <end position="427"/>
    </location>
</feature>
<feature type="transmembrane region" description="Helical" evidence="6">
    <location>
        <begin position="82"/>
        <end position="107"/>
    </location>
</feature>
<accession>A0A438NA96</accession>
<feature type="transmembrane region" description="Helical" evidence="6">
    <location>
        <begin position="119"/>
        <end position="141"/>
    </location>
</feature>
<evidence type="ECO:0000256" key="4">
    <source>
        <dbReference type="ARBA" id="ARBA00023136"/>
    </source>
</evidence>
<feature type="transmembrane region" description="Helical" evidence="6">
    <location>
        <begin position="180"/>
        <end position="203"/>
    </location>
</feature>
<gene>
    <name evidence="7" type="ORF">B0A52_03724</name>
</gene>
<evidence type="ECO:0000313" key="8">
    <source>
        <dbReference type="Proteomes" id="UP000288859"/>
    </source>
</evidence>
<feature type="transmembrane region" description="Helical" evidence="6">
    <location>
        <begin position="366"/>
        <end position="386"/>
    </location>
</feature>
<dbReference type="GO" id="GO:0005886">
    <property type="term" value="C:plasma membrane"/>
    <property type="evidence" value="ECO:0007669"/>
    <property type="project" value="TreeGrafter"/>
</dbReference>
<organism evidence="7 8">
    <name type="scientific">Exophiala mesophila</name>
    <name type="common">Black yeast-like fungus</name>
    <dbReference type="NCBI Taxonomy" id="212818"/>
    <lineage>
        <taxon>Eukaryota</taxon>
        <taxon>Fungi</taxon>
        <taxon>Dikarya</taxon>
        <taxon>Ascomycota</taxon>
        <taxon>Pezizomycotina</taxon>
        <taxon>Eurotiomycetes</taxon>
        <taxon>Chaetothyriomycetidae</taxon>
        <taxon>Chaetothyriales</taxon>
        <taxon>Herpotrichiellaceae</taxon>
        <taxon>Exophiala</taxon>
    </lineage>
</organism>
<feature type="transmembrane region" description="Helical" evidence="6">
    <location>
        <begin position="500"/>
        <end position="522"/>
    </location>
</feature>
<dbReference type="VEuPathDB" id="FungiDB:PV10_02058"/>
<dbReference type="PANTHER" id="PTHR23502">
    <property type="entry name" value="MAJOR FACILITATOR SUPERFAMILY"/>
    <property type="match status" value="1"/>
</dbReference>
<feature type="transmembrane region" description="Helical" evidence="6">
    <location>
        <begin position="326"/>
        <end position="346"/>
    </location>
</feature>
<sequence length="536" mass="57052">MGLGILEDKQDPCPTGTTLLTGGGREHRPLAIGVVLAPHPSESPHDPLNWSRVRKEIAFLTIILGACGTGVIGPLLVPGFPIIAAAFQITLTQVTLLNGSLVMALGVSSYLCSGVAKMIGKWLVFIITTLMLVGTSCWGAAAKSYTSLLAARLGMGGWFALAGTDSINDIYFVHQRGLRVGLWNFAVIVSVNVAPIISGYVITDLSWRWSFWILAIYFVFVLVWVILGFPETTFSRPKSDDNIRRDSVANGPRAGESGGTDLDTKADTKVEPAVEESKAQTELGELQSSLSFRQSVLNINGFKCQGISHIIPELVGPVLLLRHPGVVWACAMWAVTFTWVIIQGAVASQIFAAPPYNLTPTAVGNLIGIAPLIGSALGTITGGWACDALSKLLSARNKGIYEPEFRLLIILPFLILVAVGGFGLGVAISNGASVITCGVFLAILNYAVGIGCTGIVAYTNDACQHKAGGAFGIAMLIKSAFAFGLTFMLNDYYATHGPRIFFSTWAGLTVGVTLFTIPLYVYGKRIRAWALRAGIV</sequence>
<evidence type="ECO:0000256" key="3">
    <source>
        <dbReference type="ARBA" id="ARBA00022989"/>
    </source>
</evidence>
<dbReference type="EMBL" id="NAJM01000012">
    <property type="protein sequence ID" value="RVX72534.1"/>
    <property type="molecule type" value="Genomic_DNA"/>
</dbReference>
<comment type="subcellular location">
    <subcellularLocation>
        <location evidence="1">Membrane</location>
        <topology evidence="1">Multi-pass membrane protein</topology>
    </subcellularLocation>
</comment>
<feature type="compositionally biased region" description="Basic and acidic residues" evidence="5">
    <location>
        <begin position="262"/>
        <end position="274"/>
    </location>
</feature>
<dbReference type="AlphaFoldDB" id="A0A438NA96"/>
<dbReference type="InterPro" id="IPR036259">
    <property type="entry name" value="MFS_trans_sf"/>
</dbReference>
<dbReference type="PANTHER" id="PTHR23502:SF20">
    <property type="entry name" value="TRANSPORTER, PUTATIVE (AFU_ORTHOLOGUE AFUA_6G13880)-RELATED"/>
    <property type="match status" value="1"/>
</dbReference>
<dbReference type="Gene3D" id="1.20.1250.20">
    <property type="entry name" value="MFS general substrate transporter like domains"/>
    <property type="match status" value="1"/>
</dbReference>
<dbReference type="InterPro" id="IPR011701">
    <property type="entry name" value="MFS"/>
</dbReference>
<feature type="region of interest" description="Disordered" evidence="5">
    <location>
        <begin position="238"/>
        <end position="274"/>
    </location>
</feature>
<evidence type="ECO:0008006" key="9">
    <source>
        <dbReference type="Google" id="ProtNLM"/>
    </source>
</evidence>
<protein>
    <recommendedName>
        <fullName evidence="9">Major facilitator superfamily (MFS) profile domain-containing protein</fullName>
    </recommendedName>
</protein>
<evidence type="ECO:0000313" key="7">
    <source>
        <dbReference type="EMBL" id="RVX72534.1"/>
    </source>
</evidence>
<feature type="transmembrane region" description="Helical" evidence="6">
    <location>
        <begin position="153"/>
        <end position="173"/>
    </location>
</feature>
<evidence type="ECO:0000256" key="6">
    <source>
        <dbReference type="SAM" id="Phobius"/>
    </source>
</evidence>
<evidence type="ECO:0000256" key="5">
    <source>
        <dbReference type="SAM" id="MobiDB-lite"/>
    </source>
</evidence>
<dbReference type="OrthoDB" id="2585655at2759"/>
<dbReference type="Pfam" id="PF07690">
    <property type="entry name" value="MFS_1"/>
    <property type="match status" value="1"/>
</dbReference>
<evidence type="ECO:0000256" key="1">
    <source>
        <dbReference type="ARBA" id="ARBA00004141"/>
    </source>
</evidence>